<dbReference type="PANTHER" id="PTHR14499:SF20">
    <property type="entry name" value="BTB_POZ DOMAIN-CONTAINING PROTEIN KCTD19"/>
    <property type="match status" value="1"/>
</dbReference>
<feature type="domain" description="Potassium channel tetramerisation-type BTB" evidence="2">
    <location>
        <begin position="22"/>
        <end position="91"/>
    </location>
</feature>
<dbReference type="InterPro" id="IPR011333">
    <property type="entry name" value="SKP1/BTB/POZ_sf"/>
</dbReference>
<evidence type="ECO:0000313" key="3">
    <source>
        <dbReference type="EMBL" id="NWX91903.1"/>
    </source>
</evidence>
<dbReference type="Gene3D" id="3.30.710.10">
    <property type="entry name" value="Potassium Channel Kv1.1, Chain A"/>
    <property type="match status" value="3"/>
</dbReference>
<dbReference type="GO" id="GO:0051260">
    <property type="term" value="P:protein homooligomerization"/>
    <property type="evidence" value="ECO:0007669"/>
    <property type="project" value="InterPro"/>
</dbReference>
<dbReference type="AlphaFoldDB" id="A0A7K7A7I4"/>
<dbReference type="Pfam" id="PF02214">
    <property type="entry name" value="BTB_2"/>
    <property type="match status" value="1"/>
</dbReference>
<sequence>RFSFSPLKEPEDISESAEQTLNFNVGGWRFSIPQSKVAQFPESLLWKEASVLEQSENLRLFIDQDGFTFRHLHYYLQTSKLSFSSCAELNLLYEQALALQLTPLLQTLENLKEGKHNLRVRHADIPIAERASLNYWRTRKCISKPSEIPLKSPACSGLQERAPLGLMDTPLLDTEEEVNYCFLPLDLVEKYPVLINDDNLLWLLEKAALIECNCSEFRFIVNFLRSEEMLLPDDFSSLDVLEEEAALLGIPKLTDAVKIYRGGVEGSERRAQGPEAPARAPLYVLALGLLVRYPDSALGQLYVSSSLDRNRLYISGNGVLFQHVKNWLGTGRLPLTENKCEIQELCAYLDKRDITYEPMKDALKCFLKRQVPAKCRDYNADWTAEVSACSLHQIVKVYVGSNWYETYLQTLLKYPELLSNDRKVCWITYGQSLLIHGDGQMFRHVLNFLRLGKLFLPSEFKEWPLFCQEAEEYQIPSLLEALYRCDAYRLWIKTREFPQEGSSPHGGLSIETWNKEAQISKDSKEEYSYAAVDVNKHYIHTWSKIKDPKAKQDASGERAKYCRMISRARGAKRRRKLEGCQKSSDVQVTCGYYKHSGSPPRKRGIRSSLAKKFDCKDSATPIQKLISLVKEWDMMSSERCDFQHVAVSDGDIPDHVSQHDTPGKHRGVEGSPAASAGKISSAIENNNMAKYKAGAEEQQLCSYVFKQSLPVTPLSGKYQFNTIETALAMGRTAESRNWEQAQGGKRFNAAAVGAALTVPPNRSVFAETTGNAQARVVRGEQSSAGLILRVEHPPVMGRDGLCACSEESLVYSAPRRRPRPRQPRSPALAPDTVFLSFALSHAEIFYARKCHCFLTGVILDSLKQKDPKEITAQVMTLVKRLWTLQINPEDFVASLLSTGCFQGDGCVCEALLKWVEFTLPFARKYSRCIDVLIRRGFARAVSYLALEM</sequence>
<dbReference type="Proteomes" id="UP000538817">
    <property type="component" value="Unassembled WGS sequence"/>
</dbReference>
<protein>
    <submittedName>
        <fullName evidence="3">KCD19 protein</fullName>
    </submittedName>
</protein>
<feature type="non-terminal residue" evidence="3">
    <location>
        <position position="1"/>
    </location>
</feature>
<dbReference type="PANTHER" id="PTHR14499">
    <property type="entry name" value="POTASSIUM CHANNEL TETRAMERIZATION DOMAIN-CONTAINING"/>
    <property type="match status" value="1"/>
</dbReference>
<keyword evidence="4" id="KW-1185">Reference proteome</keyword>
<dbReference type="InterPro" id="IPR003131">
    <property type="entry name" value="T1-type_BTB"/>
</dbReference>
<evidence type="ECO:0000313" key="4">
    <source>
        <dbReference type="Proteomes" id="UP000538817"/>
    </source>
</evidence>
<name>A0A7K7A7I4_9AVES</name>
<feature type="region of interest" description="Disordered" evidence="1">
    <location>
        <begin position="656"/>
        <end position="676"/>
    </location>
</feature>
<evidence type="ECO:0000259" key="2">
    <source>
        <dbReference type="Pfam" id="PF02214"/>
    </source>
</evidence>
<reference evidence="3 4" key="1">
    <citation type="submission" date="2019-09" db="EMBL/GenBank/DDBJ databases">
        <title>Bird 10,000 Genomes (B10K) Project - Family phase.</title>
        <authorList>
            <person name="Zhang G."/>
        </authorList>
    </citation>
    <scope>NUCLEOTIDE SEQUENCE [LARGE SCALE GENOMIC DNA]</scope>
    <source>
        <strain evidence="3">B10K-MSB-04</strain>
    </source>
</reference>
<evidence type="ECO:0000256" key="1">
    <source>
        <dbReference type="SAM" id="MobiDB-lite"/>
    </source>
</evidence>
<dbReference type="EMBL" id="VZSG01000940">
    <property type="protein sequence ID" value="NWX91903.1"/>
    <property type="molecule type" value="Genomic_DNA"/>
</dbReference>
<comment type="caution">
    <text evidence="3">The sequence shown here is derived from an EMBL/GenBank/DDBJ whole genome shotgun (WGS) entry which is preliminary data.</text>
</comment>
<feature type="non-terminal residue" evidence="3">
    <location>
        <position position="948"/>
    </location>
</feature>
<feature type="compositionally biased region" description="Basic and acidic residues" evidence="1">
    <location>
        <begin position="656"/>
        <end position="668"/>
    </location>
</feature>
<dbReference type="CDD" id="cd18374">
    <property type="entry name" value="BTB2_POZ_KCTD19"/>
    <property type="match status" value="1"/>
</dbReference>
<dbReference type="SUPFAM" id="SSF54695">
    <property type="entry name" value="POZ domain"/>
    <property type="match status" value="3"/>
</dbReference>
<organism evidence="3 4">
    <name type="scientific">Nothoprocta pentlandii</name>
    <dbReference type="NCBI Taxonomy" id="2585814"/>
    <lineage>
        <taxon>Eukaryota</taxon>
        <taxon>Metazoa</taxon>
        <taxon>Chordata</taxon>
        <taxon>Craniata</taxon>
        <taxon>Vertebrata</taxon>
        <taxon>Euteleostomi</taxon>
        <taxon>Archelosauria</taxon>
        <taxon>Archosauria</taxon>
        <taxon>Dinosauria</taxon>
        <taxon>Saurischia</taxon>
        <taxon>Theropoda</taxon>
        <taxon>Coelurosauria</taxon>
        <taxon>Aves</taxon>
        <taxon>Palaeognathae</taxon>
        <taxon>Tinamiformes</taxon>
        <taxon>Tinamidae</taxon>
        <taxon>Nothoprocta</taxon>
    </lineage>
</organism>
<accession>A0A7K7A7I4</accession>
<dbReference type="CDD" id="cd18373">
    <property type="entry name" value="BTB1_POZ_KCTD19"/>
    <property type="match status" value="1"/>
</dbReference>
<gene>
    <name evidence="3" type="primary">Kctd19</name>
    <name evidence="3" type="ORF">NOTPEN_R09288</name>
</gene>
<proteinExistence type="predicted"/>